<dbReference type="OrthoDB" id="3296020at2"/>
<protein>
    <submittedName>
        <fullName evidence="2">Uncharacterized protein</fullName>
    </submittedName>
</protein>
<organism evidence="2 3">
    <name type="scientific">Microbacterium rhizomatis</name>
    <dbReference type="NCBI Taxonomy" id="1631477"/>
    <lineage>
        <taxon>Bacteria</taxon>
        <taxon>Bacillati</taxon>
        <taxon>Actinomycetota</taxon>
        <taxon>Actinomycetes</taxon>
        <taxon>Micrococcales</taxon>
        <taxon>Microbacteriaceae</taxon>
        <taxon>Microbacterium</taxon>
    </lineage>
</organism>
<gene>
    <name evidence="2" type="ORF">F6B43_18855</name>
</gene>
<feature type="signal peptide" evidence="1">
    <location>
        <begin position="1"/>
        <end position="29"/>
    </location>
</feature>
<dbReference type="AlphaFoldDB" id="A0A5J5IW29"/>
<evidence type="ECO:0000313" key="2">
    <source>
        <dbReference type="EMBL" id="KAA9104740.1"/>
    </source>
</evidence>
<keyword evidence="1" id="KW-0732">Signal</keyword>
<evidence type="ECO:0000256" key="1">
    <source>
        <dbReference type="SAM" id="SignalP"/>
    </source>
</evidence>
<feature type="chain" id="PRO_5023866190" evidence="1">
    <location>
        <begin position="30"/>
        <end position="217"/>
    </location>
</feature>
<name>A0A5J5IW29_9MICO</name>
<reference evidence="3" key="1">
    <citation type="submission" date="2019-09" db="EMBL/GenBank/DDBJ databases">
        <title>Mumia zhuanghuii sp. nov. isolated from the intestinal contents of plateau pika (Ochotona curzoniae) in the Qinghai-Tibet plateau of China.</title>
        <authorList>
            <person name="Tian Z."/>
        </authorList>
    </citation>
    <scope>NUCLEOTIDE SEQUENCE [LARGE SCALE GENOMIC DNA]</scope>
    <source>
        <strain evidence="3">JCM 30598</strain>
    </source>
</reference>
<keyword evidence="3" id="KW-1185">Reference proteome</keyword>
<dbReference type="RefSeq" id="WP_150450571.1">
    <property type="nucleotide sequence ID" value="NZ_VYSA01000007.1"/>
</dbReference>
<sequence>MSPRRWSATLSAATMAAILTLGGGTAANAAVVSPPADDVSVSAAEIDSEQTHTRVETTMYVTGYDEDVAQANGYEIVTYHDGSWESVAVTEEAKAENAETGIMTPQPGDGSTAARGTVYGPCGSSFVDASASGRLVSAVTGYTVTGPVSNRIYWDVTFWTGYGATTLSWPSGPSPATWTGAGSVLYASSTGGTAIAGGAVILTTGTVCGAGLPSDGF</sequence>
<evidence type="ECO:0000313" key="3">
    <source>
        <dbReference type="Proteomes" id="UP000325827"/>
    </source>
</evidence>
<proteinExistence type="predicted"/>
<dbReference type="Proteomes" id="UP000325827">
    <property type="component" value="Unassembled WGS sequence"/>
</dbReference>
<comment type="caution">
    <text evidence="2">The sequence shown here is derived from an EMBL/GenBank/DDBJ whole genome shotgun (WGS) entry which is preliminary data.</text>
</comment>
<dbReference type="EMBL" id="VYSA01000007">
    <property type="protein sequence ID" value="KAA9104740.1"/>
    <property type="molecule type" value="Genomic_DNA"/>
</dbReference>
<accession>A0A5J5IW29</accession>